<feature type="compositionally biased region" description="Basic residues" evidence="1">
    <location>
        <begin position="435"/>
        <end position="445"/>
    </location>
</feature>
<keyword evidence="3" id="KW-1185">Reference proteome</keyword>
<evidence type="ECO:0000313" key="2">
    <source>
        <dbReference type="EMBL" id="AYD37619.1"/>
    </source>
</evidence>
<sequence>MSIEKMDDKSLQKVIQDNIEEIAKKGPLQRENLSEVDEELNNAHTQEPEASEEKITVSPPDTTKAEVHVEPEKEREKDKVQVTPPKTTPPRPGNPKYIVKEKKDALLSAIVTPGKPRDAAKPPLSSPRKSGTKSDTSSPKVSSDDNSSSESEKPKGVPYSLDDLEKLGKKLATKKEIEDFMTELCKQKGVNYKRQWGNELTSRLIKGQLMTEGIVEIFLSGITMERAYSITEGFEKTVKELAEKVAKLDKVSNNLIGGVKKMDSSIKRLDEVNQDSMKEVETVMADHRHALIEVISMIPSDTPSSENPTKSKDEKKKPPKVEKPASKEEEVLGEEVSLSELDEGGLALAFLDEIGANVKTSDLTVVSDAICHYIDSDEIKGYLLEGIPKDDRRGHRDRVKKCVKMYVAHLEAEKERKGKEVKTDGEERGKEEKEKKRKKNIKSYY</sequence>
<proteinExistence type="predicted"/>
<dbReference type="SMR" id="A0A386GXT4"/>
<feature type="region of interest" description="Disordered" evidence="1">
    <location>
        <begin position="413"/>
        <end position="445"/>
    </location>
</feature>
<dbReference type="KEGG" id="vg:65102400"/>
<protein>
    <submittedName>
        <fullName evidence="2">Putative phosphoprotein</fullName>
    </submittedName>
</protein>
<gene>
    <name evidence="2" type="primary">P</name>
</gene>
<evidence type="ECO:0000256" key="1">
    <source>
        <dbReference type="SAM" id="MobiDB-lite"/>
    </source>
</evidence>
<name>A0A386GXT4_9RHAB</name>
<feature type="compositionally biased region" description="Low complexity" evidence="1">
    <location>
        <begin position="137"/>
        <end position="149"/>
    </location>
</feature>
<feature type="region of interest" description="Disordered" evidence="1">
    <location>
        <begin position="23"/>
        <end position="161"/>
    </location>
</feature>
<reference evidence="2 3" key="1">
    <citation type="submission" date="2018-04" db="EMBL/GenBank/DDBJ databases">
        <title>Characterization of new cytorhabdovirus infecting papaya (Carica papaya).</title>
        <authorList>
            <person name="Quito-Avila D.F."/>
            <person name="Cornejo-Franco J.F."/>
            <person name="Alvarez-Quinto R.R."/>
            <person name="Mollov D."/>
        </authorList>
    </citation>
    <scope>NUCLEOTIDE SEQUENCE [LARGE SCALE GENOMIC DNA]</scope>
    <source>
        <strain evidence="2">Los Rios_Ec</strain>
    </source>
</reference>
<dbReference type="RefSeq" id="YP_010087151.1">
    <property type="nucleotide sequence ID" value="NC_055504.1"/>
</dbReference>
<organism evidence="2 3">
    <name type="scientific">Cytorhabdovirus caricae</name>
    <dbReference type="NCBI Taxonomy" id="2364291"/>
    <lineage>
        <taxon>Viruses</taxon>
        <taxon>Riboviria</taxon>
        <taxon>Orthornavirae</taxon>
        <taxon>Negarnaviricota</taxon>
        <taxon>Haploviricotina</taxon>
        <taxon>Monjiviricetes</taxon>
        <taxon>Mononegavirales</taxon>
        <taxon>Rhabdoviridae</taxon>
        <taxon>Betarhabdovirinae</taxon>
        <taxon>Betacytorhabdovirus</taxon>
        <taxon>Betacytorhabdovirus caricae</taxon>
    </lineage>
</organism>
<feature type="compositionally biased region" description="Basic and acidic residues" evidence="1">
    <location>
        <begin position="413"/>
        <end position="434"/>
    </location>
</feature>
<dbReference type="GeneID" id="65102400"/>
<feature type="region of interest" description="Disordered" evidence="1">
    <location>
        <begin position="297"/>
        <end position="335"/>
    </location>
</feature>
<feature type="compositionally biased region" description="Basic and acidic residues" evidence="1">
    <location>
        <begin position="63"/>
        <end position="80"/>
    </location>
</feature>
<feature type="compositionally biased region" description="Polar residues" evidence="1">
    <location>
        <begin position="127"/>
        <end position="136"/>
    </location>
</feature>
<evidence type="ECO:0000313" key="3">
    <source>
        <dbReference type="Proteomes" id="UP000503031"/>
    </source>
</evidence>
<dbReference type="Proteomes" id="UP000503031">
    <property type="component" value="Segment"/>
</dbReference>
<feature type="compositionally biased region" description="Basic and acidic residues" evidence="1">
    <location>
        <begin position="309"/>
        <end position="330"/>
    </location>
</feature>
<accession>A0A386GXT4</accession>
<dbReference type="EMBL" id="MH282832">
    <property type="protein sequence ID" value="AYD37619.1"/>
    <property type="molecule type" value="Viral_cRNA"/>
</dbReference>